<proteinExistence type="predicted"/>
<evidence type="ECO:0000313" key="1">
    <source>
        <dbReference type="EMBL" id="MED6110674.1"/>
    </source>
</evidence>
<dbReference type="Proteomes" id="UP001341840">
    <property type="component" value="Unassembled WGS sequence"/>
</dbReference>
<gene>
    <name evidence="1" type="ORF">PIB30_045109</name>
</gene>
<accession>A0ABU6QHJ4</accession>
<keyword evidence="2" id="KW-1185">Reference proteome</keyword>
<protein>
    <submittedName>
        <fullName evidence="1">Uncharacterized protein</fullName>
    </submittedName>
</protein>
<organism evidence="1 2">
    <name type="scientific">Stylosanthes scabra</name>
    <dbReference type="NCBI Taxonomy" id="79078"/>
    <lineage>
        <taxon>Eukaryota</taxon>
        <taxon>Viridiplantae</taxon>
        <taxon>Streptophyta</taxon>
        <taxon>Embryophyta</taxon>
        <taxon>Tracheophyta</taxon>
        <taxon>Spermatophyta</taxon>
        <taxon>Magnoliopsida</taxon>
        <taxon>eudicotyledons</taxon>
        <taxon>Gunneridae</taxon>
        <taxon>Pentapetalae</taxon>
        <taxon>rosids</taxon>
        <taxon>fabids</taxon>
        <taxon>Fabales</taxon>
        <taxon>Fabaceae</taxon>
        <taxon>Papilionoideae</taxon>
        <taxon>50 kb inversion clade</taxon>
        <taxon>dalbergioids sensu lato</taxon>
        <taxon>Dalbergieae</taxon>
        <taxon>Pterocarpus clade</taxon>
        <taxon>Stylosanthes</taxon>
    </lineage>
</organism>
<comment type="caution">
    <text evidence="1">The sequence shown here is derived from an EMBL/GenBank/DDBJ whole genome shotgun (WGS) entry which is preliminary data.</text>
</comment>
<dbReference type="EMBL" id="JASCZI010000273">
    <property type="protein sequence ID" value="MED6110674.1"/>
    <property type="molecule type" value="Genomic_DNA"/>
</dbReference>
<name>A0ABU6QHJ4_9FABA</name>
<evidence type="ECO:0000313" key="2">
    <source>
        <dbReference type="Proteomes" id="UP001341840"/>
    </source>
</evidence>
<reference evidence="1 2" key="1">
    <citation type="journal article" date="2023" name="Plants (Basel)">
        <title>Bridging the Gap: Combining Genomics and Transcriptomics Approaches to Understand Stylosanthes scabra, an Orphan Legume from the Brazilian Caatinga.</title>
        <authorList>
            <person name="Ferreira-Neto J.R.C."/>
            <person name="da Silva M.D."/>
            <person name="Binneck E."/>
            <person name="de Melo N.F."/>
            <person name="da Silva R.H."/>
            <person name="de Melo A.L.T.M."/>
            <person name="Pandolfi V."/>
            <person name="Bustamante F.O."/>
            <person name="Brasileiro-Vidal A.C."/>
            <person name="Benko-Iseppon A.M."/>
        </authorList>
    </citation>
    <scope>NUCLEOTIDE SEQUENCE [LARGE SCALE GENOMIC DNA]</scope>
    <source>
        <tissue evidence="1">Leaves</tissue>
    </source>
</reference>
<sequence length="154" mass="17533">MLSLPYSLKLTFEYSTDLSIGVPFQVPPPAVPLRRPKRNSSIVEGDHSYSHIKRALCPLRDYALLSHPLRDYTLLSRMTSSSPPENAQSTTKENVIWFGDLWVEKASPLRQGFATVTARPFLRRGRRRRLRRLGGWRPVSRSTKSGKEIGVVLM</sequence>